<dbReference type="PANTHER" id="PTHR31170">
    <property type="entry name" value="BNAC04G53230D PROTEIN"/>
    <property type="match status" value="1"/>
</dbReference>
<dbReference type="PANTHER" id="PTHR31170:SF17">
    <property type="match status" value="1"/>
</dbReference>
<keyword evidence="2" id="KW-1185">Reference proteome</keyword>
<dbReference type="EMBL" id="SMMG02000001">
    <property type="protein sequence ID" value="KAA3486314.1"/>
    <property type="molecule type" value="Genomic_DNA"/>
</dbReference>
<proteinExistence type="predicted"/>
<dbReference type="Pfam" id="PF03140">
    <property type="entry name" value="DUF247"/>
    <property type="match status" value="1"/>
</dbReference>
<dbReference type="InterPro" id="IPR004158">
    <property type="entry name" value="DUF247_pln"/>
</dbReference>
<name>A0A5B6WZ69_9ROSI</name>
<protein>
    <submittedName>
        <fullName evidence="1">UPF0481 protein isoform X3</fullName>
    </submittedName>
</protein>
<organism evidence="1 2">
    <name type="scientific">Gossypium australe</name>
    <dbReference type="NCBI Taxonomy" id="47621"/>
    <lineage>
        <taxon>Eukaryota</taxon>
        <taxon>Viridiplantae</taxon>
        <taxon>Streptophyta</taxon>
        <taxon>Embryophyta</taxon>
        <taxon>Tracheophyta</taxon>
        <taxon>Spermatophyta</taxon>
        <taxon>Magnoliopsida</taxon>
        <taxon>eudicotyledons</taxon>
        <taxon>Gunneridae</taxon>
        <taxon>Pentapetalae</taxon>
        <taxon>rosids</taxon>
        <taxon>malvids</taxon>
        <taxon>Malvales</taxon>
        <taxon>Malvaceae</taxon>
        <taxon>Malvoideae</taxon>
        <taxon>Gossypium</taxon>
    </lineage>
</organism>
<dbReference type="OrthoDB" id="1001983at2759"/>
<evidence type="ECO:0000313" key="2">
    <source>
        <dbReference type="Proteomes" id="UP000325315"/>
    </source>
</evidence>
<accession>A0A5B6WZ69</accession>
<evidence type="ECO:0000313" key="1">
    <source>
        <dbReference type="EMBL" id="KAA3486314.1"/>
    </source>
</evidence>
<sequence>MDKLINIGKDVELLRDDEAVTQIFNKLGYFVHYDTEAFYYEDITGRVNRHCKRDWNIWKAKLKKDYFNSPWSPISETTEAKTIVAFFWCFGLLIRGYSFHKMINLVQAENCPKAAEIYYELGEFQIN</sequence>
<dbReference type="Proteomes" id="UP000325315">
    <property type="component" value="Unassembled WGS sequence"/>
</dbReference>
<comment type="caution">
    <text evidence="1">The sequence shown here is derived from an EMBL/GenBank/DDBJ whole genome shotgun (WGS) entry which is preliminary data.</text>
</comment>
<dbReference type="AlphaFoldDB" id="A0A5B6WZ69"/>
<gene>
    <name evidence="1" type="ORF">EPI10_030237</name>
</gene>
<reference evidence="1" key="1">
    <citation type="submission" date="2019-08" db="EMBL/GenBank/DDBJ databases">
        <authorList>
            <person name="Liu F."/>
        </authorList>
    </citation>
    <scope>NUCLEOTIDE SEQUENCE [LARGE SCALE GENOMIC DNA]</scope>
    <source>
        <strain evidence="1">PA1801</strain>
        <tissue evidence="1">Leaf</tissue>
    </source>
</reference>